<name>A0A0B0ELB5_9BACT</name>
<dbReference type="Proteomes" id="UP000030652">
    <property type="component" value="Unassembled WGS sequence"/>
</dbReference>
<comment type="caution">
    <text evidence="1">The sequence shown here is derived from an EMBL/GenBank/DDBJ whole genome shotgun (WGS) entry which is preliminary data.</text>
</comment>
<reference evidence="1 2" key="1">
    <citation type="submission" date="2014-10" db="EMBL/GenBank/DDBJ databases">
        <title>Draft genome of anammox bacterium scalindua brodae, obtained using differential coverage binning of sequence data from two enrichment reactors.</title>
        <authorList>
            <person name="Speth D.R."/>
            <person name="Russ L."/>
            <person name="Kartal B."/>
            <person name="Op den Camp H.J."/>
            <person name="Dutilh B.E."/>
            <person name="Jetten M.S."/>
        </authorList>
    </citation>
    <scope>NUCLEOTIDE SEQUENCE [LARGE SCALE GENOMIC DNA]</scope>
    <source>
        <strain evidence="1">RU1</strain>
    </source>
</reference>
<organism evidence="1 2">
    <name type="scientific">Candidatus Scalindua brodae</name>
    <dbReference type="NCBI Taxonomy" id="237368"/>
    <lineage>
        <taxon>Bacteria</taxon>
        <taxon>Pseudomonadati</taxon>
        <taxon>Planctomycetota</taxon>
        <taxon>Candidatus Brocadiia</taxon>
        <taxon>Candidatus Brocadiales</taxon>
        <taxon>Candidatus Scalinduaceae</taxon>
        <taxon>Candidatus Scalindua</taxon>
    </lineage>
</organism>
<sequence length="99" mass="12005">MQKIDIFFPSLKHQIWRWIYYFFHKEEVTLSAEKRKGECKRCGGCCHTSIRCPSLSFDESGHAMCKEHDCRPHMCKLYPFSKRDYFPHLKDKCGFWYDE</sequence>
<dbReference type="eggNOG" id="ENOG5032A6Z">
    <property type="taxonomic scope" value="Bacteria"/>
</dbReference>
<evidence type="ECO:0000313" key="2">
    <source>
        <dbReference type="Proteomes" id="UP000030652"/>
    </source>
</evidence>
<dbReference type="EMBL" id="JRYO01000059">
    <property type="protein sequence ID" value="KHE93369.1"/>
    <property type="molecule type" value="Genomic_DNA"/>
</dbReference>
<protein>
    <recommendedName>
        <fullName evidence="3">Flagellin N-methylase</fullName>
    </recommendedName>
</protein>
<evidence type="ECO:0008006" key="3">
    <source>
        <dbReference type="Google" id="ProtNLM"/>
    </source>
</evidence>
<dbReference type="AlphaFoldDB" id="A0A0B0ELB5"/>
<proteinExistence type="predicted"/>
<evidence type="ECO:0000313" key="1">
    <source>
        <dbReference type="EMBL" id="KHE93369.1"/>
    </source>
</evidence>
<accession>A0A0B0ELB5</accession>
<gene>
    <name evidence="1" type="ORF">SCABRO_00907</name>
</gene>